<gene>
    <name evidence="1" type="ORF">PY03710</name>
</gene>
<dbReference type="PaxDb" id="73239-Q7RIB5"/>
<name>Q7RIB5_PLAYO</name>
<comment type="caution">
    <text evidence="1">The sequence shown here is derived from an EMBL/GenBank/DDBJ whole genome shotgun (WGS) entry which is preliminary data.</text>
</comment>
<evidence type="ECO:0000313" key="2">
    <source>
        <dbReference type="Proteomes" id="UP000008553"/>
    </source>
</evidence>
<keyword evidence="2" id="KW-1185">Reference proteome</keyword>
<reference evidence="1 2" key="1">
    <citation type="journal article" date="2002" name="Nature">
        <title>Genome sequence and comparative analysis of the model rodent malaria parasite Plasmodium yoelii yoelii.</title>
        <authorList>
            <person name="Carlton J.M."/>
            <person name="Angiuoli S.V."/>
            <person name="Suh B.B."/>
            <person name="Kooij T.W."/>
            <person name="Pertea M."/>
            <person name="Silva J.C."/>
            <person name="Ermolaeva M.D."/>
            <person name="Allen J.E."/>
            <person name="Selengut J.D."/>
            <person name="Koo H.L."/>
            <person name="Peterson J.D."/>
            <person name="Pop M."/>
            <person name="Kosack D.S."/>
            <person name="Shumway M.F."/>
            <person name="Bidwell S.L."/>
            <person name="Shallom S.J."/>
            <person name="van Aken S.E."/>
            <person name="Riedmuller S.B."/>
            <person name="Feldblyum T.V."/>
            <person name="Cho J.K."/>
            <person name="Quackenbush J."/>
            <person name="Sedegah M."/>
            <person name="Shoaibi A."/>
            <person name="Cummings L.M."/>
            <person name="Florens L."/>
            <person name="Yates J.R."/>
            <person name="Raine J.D."/>
            <person name="Sinden R.E."/>
            <person name="Harris M.A."/>
            <person name="Cunningham D.A."/>
            <person name="Preiser P.R."/>
            <person name="Bergman L.W."/>
            <person name="Vaidya A.B."/>
            <person name="van Lin L.H."/>
            <person name="Janse C.J."/>
            <person name="Waters A.P."/>
            <person name="Smith H.O."/>
            <person name="White O.R."/>
            <person name="Salzberg S.L."/>
            <person name="Venter J.C."/>
            <person name="Fraser C.M."/>
            <person name="Hoffman S.L."/>
            <person name="Gardner M.J."/>
            <person name="Carucci D.J."/>
        </authorList>
    </citation>
    <scope>NUCLEOTIDE SEQUENCE [LARGE SCALE GENOMIC DNA]</scope>
    <source>
        <strain evidence="1 2">17XNL</strain>
    </source>
</reference>
<dbReference type="InParanoid" id="Q7RIB5"/>
<protein>
    <submittedName>
        <fullName evidence="1">Uncharacterized protein</fullName>
    </submittedName>
</protein>
<dbReference type="EMBL" id="AABL01001088">
    <property type="protein sequence ID" value="EAA15468.1"/>
    <property type="molecule type" value="Genomic_DNA"/>
</dbReference>
<proteinExistence type="predicted"/>
<organism evidence="1 2">
    <name type="scientific">Plasmodium yoelii yoelii</name>
    <dbReference type="NCBI Taxonomy" id="73239"/>
    <lineage>
        <taxon>Eukaryota</taxon>
        <taxon>Sar</taxon>
        <taxon>Alveolata</taxon>
        <taxon>Apicomplexa</taxon>
        <taxon>Aconoidasida</taxon>
        <taxon>Haemosporida</taxon>
        <taxon>Plasmodiidae</taxon>
        <taxon>Plasmodium</taxon>
        <taxon>Plasmodium (Vinckeia)</taxon>
    </lineage>
</organism>
<dbReference type="AlphaFoldDB" id="Q7RIB5"/>
<evidence type="ECO:0000313" key="1">
    <source>
        <dbReference type="EMBL" id="EAA15468.1"/>
    </source>
</evidence>
<dbReference type="Proteomes" id="UP000008553">
    <property type="component" value="Unassembled WGS sequence"/>
</dbReference>
<accession>Q7RIB5</accession>
<sequence>MDEKDLKGSSSGNKDHIYGKDKKSNKIKVTFLINIY</sequence>